<evidence type="ECO:0000256" key="1">
    <source>
        <dbReference type="ARBA" id="ARBA00022679"/>
    </source>
</evidence>
<dbReference type="GO" id="GO:0009360">
    <property type="term" value="C:DNA polymerase III complex"/>
    <property type="evidence" value="ECO:0007669"/>
    <property type="project" value="TreeGrafter"/>
</dbReference>
<dbReference type="InterPro" id="IPR027417">
    <property type="entry name" value="P-loop_NTPase"/>
</dbReference>
<keyword evidence="1" id="KW-0808">Transferase</keyword>
<dbReference type="Gene3D" id="1.20.272.10">
    <property type="match status" value="1"/>
</dbReference>
<evidence type="ECO:0000256" key="2">
    <source>
        <dbReference type="ARBA" id="ARBA00022695"/>
    </source>
</evidence>
<dbReference type="PANTHER" id="PTHR34388">
    <property type="entry name" value="DNA POLYMERASE III SUBUNIT DELTA"/>
    <property type="match status" value="1"/>
</dbReference>
<keyword evidence="2" id="KW-0548">Nucleotidyltransferase</keyword>
<protein>
    <submittedName>
        <fullName evidence="5">Uncharacterized protein</fullName>
    </submittedName>
</protein>
<name>A0A381XVK8_9ZZZZ</name>
<evidence type="ECO:0000313" key="5">
    <source>
        <dbReference type="EMBL" id="SVA68227.1"/>
    </source>
</evidence>
<accession>A0A381XVK8</accession>
<proteinExistence type="predicted"/>
<dbReference type="EMBL" id="UINC01016378">
    <property type="protein sequence ID" value="SVA68227.1"/>
    <property type="molecule type" value="Genomic_DNA"/>
</dbReference>
<dbReference type="InterPro" id="IPR005790">
    <property type="entry name" value="DNA_polIII_delta"/>
</dbReference>
<sequence length="326" mass="37586">MAIELKAAIKTIERGDIAPIYYLKGDDQYLQALFIEKAGLGVFDIEPINKTLLLPGEMSAKEIIDRLLNTDLFSSKKLFILRDPQQVRGNYGKDLLAYCRAPIHNHTLILVNDDFLDMSVFSKSVEKITNPINVQTPFARNLKNWVLYFFEERKKSVQSNVVDMLIEMTGDSLHHLQNEVEKLCLWSGEKKMINEKDLNKFSGWRRNRQHWEFLVALGNANLNKAVSLGKTIITENETMISLIYPLTALFQEMLYVKMNSGTFSHPKGYMPISRSIRQRVPEFAKRFSQKKLEFALKHLGKIEKRQKTALSNGESELIQFIYHVLG</sequence>
<keyword evidence="3" id="KW-0235">DNA replication</keyword>
<dbReference type="PANTHER" id="PTHR34388:SF1">
    <property type="entry name" value="DNA POLYMERASE III SUBUNIT DELTA"/>
    <property type="match status" value="1"/>
</dbReference>
<dbReference type="NCBIfam" id="TIGR01128">
    <property type="entry name" value="holA"/>
    <property type="match status" value="1"/>
</dbReference>
<dbReference type="GO" id="GO:0003887">
    <property type="term" value="F:DNA-directed DNA polymerase activity"/>
    <property type="evidence" value="ECO:0007669"/>
    <property type="project" value="UniProtKB-KW"/>
</dbReference>
<evidence type="ECO:0000256" key="3">
    <source>
        <dbReference type="ARBA" id="ARBA00022705"/>
    </source>
</evidence>
<keyword evidence="4" id="KW-0239">DNA-directed DNA polymerase</keyword>
<dbReference type="AlphaFoldDB" id="A0A381XVK8"/>
<dbReference type="GO" id="GO:0006261">
    <property type="term" value="P:DNA-templated DNA replication"/>
    <property type="evidence" value="ECO:0007669"/>
    <property type="project" value="TreeGrafter"/>
</dbReference>
<dbReference type="Gene3D" id="3.40.50.300">
    <property type="entry name" value="P-loop containing nucleotide triphosphate hydrolases"/>
    <property type="match status" value="1"/>
</dbReference>
<dbReference type="SUPFAM" id="SSF52540">
    <property type="entry name" value="P-loop containing nucleoside triphosphate hydrolases"/>
    <property type="match status" value="1"/>
</dbReference>
<dbReference type="GO" id="GO:0003677">
    <property type="term" value="F:DNA binding"/>
    <property type="evidence" value="ECO:0007669"/>
    <property type="project" value="InterPro"/>
</dbReference>
<gene>
    <name evidence="5" type="ORF">METZ01_LOCUS121081</name>
</gene>
<dbReference type="Gene3D" id="1.10.8.60">
    <property type="match status" value="1"/>
</dbReference>
<reference evidence="5" key="1">
    <citation type="submission" date="2018-05" db="EMBL/GenBank/DDBJ databases">
        <authorList>
            <person name="Lanie J.A."/>
            <person name="Ng W.-L."/>
            <person name="Kazmierczak K.M."/>
            <person name="Andrzejewski T.M."/>
            <person name="Davidsen T.M."/>
            <person name="Wayne K.J."/>
            <person name="Tettelin H."/>
            <person name="Glass J.I."/>
            <person name="Rusch D."/>
            <person name="Podicherti R."/>
            <person name="Tsui H.-C.T."/>
            <person name="Winkler M.E."/>
        </authorList>
    </citation>
    <scope>NUCLEOTIDE SEQUENCE</scope>
</reference>
<organism evidence="5">
    <name type="scientific">marine metagenome</name>
    <dbReference type="NCBI Taxonomy" id="408172"/>
    <lineage>
        <taxon>unclassified sequences</taxon>
        <taxon>metagenomes</taxon>
        <taxon>ecological metagenomes</taxon>
    </lineage>
</organism>
<evidence type="ECO:0000256" key="4">
    <source>
        <dbReference type="ARBA" id="ARBA00022932"/>
    </source>
</evidence>